<name>A0A6F9DCP9_9ASCI</name>
<proteinExistence type="evidence at transcript level"/>
<protein>
    <recommendedName>
        <fullName evidence="11">UDP-N-acetylglucosamine 4-epimerase</fullName>
        <ecNumber evidence="7">5.1.3.2</ecNumber>
        <ecNumber evidence="6">5.1.3.7</ecNumber>
    </recommendedName>
</protein>
<reference evidence="14" key="1">
    <citation type="submission" date="2020-04" db="EMBL/GenBank/DDBJ databases">
        <authorList>
            <person name="Neveu A P."/>
        </authorList>
    </citation>
    <scope>NUCLEOTIDE SEQUENCE</scope>
    <source>
        <tissue evidence="14">Whole embryo</tissue>
    </source>
</reference>
<feature type="domain" description="NAD(P)-binding" evidence="13">
    <location>
        <begin position="60"/>
        <end position="387"/>
    </location>
</feature>
<comment type="catalytic activity">
    <reaction evidence="2">
        <text>UDP-alpha-D-glucose = UDP-alpha-D-galactose</text>
        <dbReference type="Rhea" id="RHEA:22168"/>
        <dbReference type="ChEBI" id="CHEBI:58885"/>
        <dbReference type="ChEBI" id="CHEBI:66914"/>
        <dbReference type="EC" id="5.1.3.2"/>
    </reaction>
</comment>
<keyword evidence="9" id="KW-0299">Galactose metabolism</keyword>
<dbReference type="GO" id="GO:0003974">
    <property type="term" value="F:UDP-N-acetylglucosamine 4-epimerase activity"/>
    <property type="evidence" value="ECO:0007669"/>
    <property type="project" value="UniProtKB-EC"/>
</dbReference>
<comment type="pathway">
    <text evidence="5">Carbohydrate metabolism; galactose metabolism.</text>
</comment>
<dbReference type="NCBIfam" id="TIGR01179">
    <property type="entry name" value="galE"/>
    <property type="match status" value="1"/>
</dbReference>
<sequence>MEGIRSDFPPSPDTDVGSPSTSSECDVPCVFSGPKRIFHPFSSKKVKNDGKKLIMDDYILVTGGAGYIGCHTVLELLECGYQPIVIDNCCNATCDGVESTPESLKRIKQITGKEVTFKYIDLLDKPRLLALFKEFKFNAVMHFAGLKSVNESIAKPMDYYEVNIGGTINLVECMKEFNVKNMVFSSSATVYGPPVKLPVAETHPVGKGLTNPYGKTKFFIEEILRDLANAEEGWRIMILRYFNPVGSHISGLIGEDPQGTPGNLMPYVAQVAVGRLPILSVFGNDYKTHDGTGVRDFIHVVDLAKGHIAALQKLSEIEGSKAINLGTGHGYSVLDAVKAFERASQRDVPFKFAPRRPGDLGCVYADPSLAEKLLNWKASRTLDDMCVDLWRWQSKHPNGYKTEPNGNLKTS</sequence>
<evidence type="ECO:0000256" key="1">
    <source>
        <dbReference type="ARBA" id="ARBA00000014"/>
    </source>
</evidence>
<feature type="region of interest" description="Disordered" evidence="12">
    <location>
        <begin position="1"/>
        <end position="23"/>
    </location>
</feature>
<dbReference type="CDD" id="cd05247">
    <property type="entry name" value="UDP_G4E_1_SDR_e"/>
    <property type="match status" value="1"/>
</dbReference>
<evidence type="ECO:0000313" key="14">
    <source>
        <dbReference type="EMBL" id="CAB3248159.1"/>
    </source>
</evidence>
<dbReference type="Gene3D" id="3.90.25.10">
    <property type="entry name" value="UDP-galactose 4-epimerase, domain 1"/>
    <property type="match status" value="1"/>
</dbReference>
<evidence type="ECO:0000256" key="12">
    <source>
        <dbReference type="SAM" id="MobiDB-lite"/>
    </source>
</evidence>
<evidence type="ECO:0000256" key="5">
    <source>
        <dbReference type="ARBA" id="ARBA00004947"/>
    </source>
</evidence>
<evidence type="ECO:0000256" key="9">
    <source>
        <dbReference type="ARBA" id="ARBA00023144"/>
    </source>
</evidence>
<gene>
    <name evidence="14" type="primary">Gale-001</name>
</gene>
<dbReference type="GO" id="GO:0005829">
    <property type="term" value="C:cytosol"/>
    <property type="evidence" value="ECO:0007669"/>
    <property type="project" value="TreeGrafter"/>
</dbReference>
<accession>A0A6F9DCP9</accession>
<dbReference type="EC" id="5.1.3.7" evidence="6"/>
<keyword evidence="10" id="KW-0413">Isomerase</keyword>
<dbReference type="NCBIfam" id="NF007956">
    <property type="entry name" value="PRK10675.1"/>
    <property type="match status" value="1"/>
</dbReference>
<organism evidence="14">
    <name type="scientific">Phallusia mammillata</name>
    <dbReference type="NCBI Taxonomy" id="59560"/>
    <lineage>
        <taxon>Eukaryota</taxon>
        <taxon>Metazoa</taxon>
        <taxon>Chordata</taxon>
        <taxon>Tunicata</taxon>
        <taxon>Ascidiacea</taxon>
        <taxon>Phlebobranchia</taxon>
        <taxon>Ascidiidae</taxon>
        <taxon>Phallusia</taxon>
    </lineage>
</organism>
<dbReference type="EMBL" id="LR785345">
    <property type="protein sequence ID" value="CAB3248159.1"/>
    <property type="molecule type" value="mRNA"/>
</dbReference>
<evidence type="ECO:0000256" key="6">
    <source>
        <dbReference type="ARBA" id="ARBA00013175"/>
    </source>
</evidence>
<evidence type="ECO:0000256" key="2">
    <source>
        <dbReference type="ARBA" id="ARBA00000083"/>
    </source>
</evidence>
<dbReference type="InterPro" id="IPR005886">
    <property type="entry name" value="UDP_G4E"/>
</dbReference>
<dbReference type="InterPro" id="IPR036291">
    <property type="entry name" value="NAD(P)-bd_dom_sf"/>
</dbReference>
<dbReference type="PANTHER" id="PTHR43725">
    <property type="entry name" value="UDP-GLUCOSE 4-EPIMERASE"/>
    <property type="match status" value="1"/>
</dbReference>
<dbReference type="Gene3D" id="3.40.50.720">
    <property type="entry name" value="NAD(P)-binding Rossmann-like Domain"/>
    <property type="match status" value="1"/>
</dbReference>
<evidence type="ECO:0000259" key="13">
    <source>
        <dbReference type="Pfam" id="PF16363"/>
    </source>
</evidence>
<dbReference type="GO" id="GO:0033499">
    <property type="term" value="P:galactose catabolic process via UDP-galactose, Leloir pathway"/>
    <property type="evidence" value="ECO:0007669"/>
    <property type="project" value="TreeGrafter"/>
</dbReference>
<dbReference type="EC" id="5.1.3.2" evidence="7"/>
<dbReference type="InterPro" id="IPR016040">
    <property type="entry name" value="NAD(P)-bd_dom"/>
</dbReference>
<evidence type="ECO:0000256" key="11">
    <source>
        <dbReference type="ARBA" id="ARBA00031827"/>
    </source>
</evidence>
<dbReference type="Pfam" id="PF16363">
    <property type="entry name" value="GDP_Man_Dehyd"/>
    <property type="match status" value="1"/>
</dbReference>
<dbReference type="SUPFAM" id="SSF51735">
    <property type="entry name" value="NAD(P)-binding Rossmann-fold domains"/>
    <property type="match status" value="1"/>
</dbReference>
<keyword evidence="8" id="KW-0520">NAD</keyword>
<evidence type="ECO:0000256" key="8">
    <source>
        <dbReference type="ARBA" id="ARBA00023027"/>
    </source>
</evidence>
<evidence type="ECO:0000256" key="7">
    <source>
        <dbReference type="ARBA" id="ARBA00013189"/>
    </source>
</evidence>
<evidence type="ECO:0000256" key="3">
    <source>
        <dbReference type="ARBA" id="ARBA00001911"/>
    </source>
</evidence>
<dbReference type="AlphaFoldDB" id="A0A6F9DCP9"/>
<keyword evidence="9" id="KW-0119">Carbohydrate metabolism</keyword>
<evidence type="ECO:0000256" key="4">
    <source>
        <dbReference type="ARBA" id="ARBA00002760"/>
    </source>
</evidence>
<dbReference type="PANTHER" id="PTHR43725:SF47">
    <property type="entry name" value="UDP-GLUCOSE 4-EPIMERASE"/>
    <property type="match status" value="1"/>
</dbReference>
<comment type="function">
    <text evidence="4">Catalyzes two distinct but analogous reactions: the reversible epimerization of UDP-glucose to UDP-galactose and the reversible epimerization of UDP-N-acetylglucosamine to UDP-N-acetylgalactosamine. The reaction with UDP-Gal plays a critical role in the Leloir pathway of galactose catabolism in which galactose is converted to the glycolytic intermediate glucose 6-phosphate. It contributes to the catabolism of dietary galactose and enables the endogenous biosynthesis of both UDP-Gal and UDP-GalNAc when exogenous sources are limited. Both UDP-sugar interconversions are important in the synthesis of glycoproteins and glycolipids.</text>
</comment>
<comment type="cofactor">
    <cofactor evidence="3">
        <name>NAD(+)</name>
        <dbReference type="ChEBI" id="CHEBI:57540"/>
    </cofactor>
</comment>
<comment type="catalytic activity">
    <reaction evidence="1">
        <text>UDP-N-acetyl-alpha-D-glucosamine = UDP-N-acetyl-alpha-D-galactosamine</text>
        <dbReference type="Rhea" id="RHEA:20517"/>
        <dbReference type="ChEBI" id="CHEBI:57705"/>
        <dbReference type="ChEBI" id="CHEBI:67138"/>
        <dbReference type="EC" id="5.1.3.7"/>
    </reaction>
</comment>
<evidence type="ECO:0000256" key="10">
    <source>
        <dbReference type="ARBA" id="ARBA00023235"/>
    </source>
</evidence>
<dbReference type="GO" id="GO:0003978">
    <property type="term" value="F:UDP-glucose 4-epimerase activity"/>
    <property type="evidence" value="ECO:0007669"/>
    <property type="project" value="UniProtKB-EC"/>
</dbReference>